<organism evidence="2 3">
    <name type="scientific">Mucilaginibacter pineti</name>
    <dbReference type="NCBI Taxonomy" id="1391627"/>
    <lineage>
        <taxon>Bacteria</taxon>
        <taxon>Pseudomonadati</taxon>
        <taxon>Bacteroidota</taxon>
        <taxon>Sphingobacteriia</taxon>
        <taxon>Sphingobacteriales</taxon>
        <taxon>Sphingobacteriaceae</taxon>
        <taxon>Mucilaginibacter</taxon>
    </lineage>
</organism>
<evidence type="ECO:0000259" key="1">
    <source>
        <dbReference type="Pfam" id="PF12728"/>
    </source>
</evidence>
<dbReference type="RefSeq" id="WP_091153395.1">
    <property type="nucleotide sequence ID" value="NZ_FNAI01000013.1"/>
</dbReference>
<sequence>MSVEVITKEDLQAFRLQLLGDIKQLLGEKTEVAKEWLKGTEVRKMLKVSHGTLQNLRIAGKLCYSKIGGTYYYRYKEIIGMLESGMEGVS</sequence>
<protein>
    <submittedName>
        <fullName evidence="2">Helix-turn-helix domain-containing protein</fullName>
    </submittedName>
</protein>
<dbReference type="PANTHER" id="PTHR34585:SF22">
    <property type="entry name" value="HELIX-TURN-HELIX DOMAIN-CONTAINING PROTEIN"/>
    <property type="match status" value="1"/>
</dbReference>
<accession>A0A1G7ITJ6</accession>
<feature type="domain" description="Helix-turn-helix" evidence="1">
    <location>
        <begin position="36"/>
        <end position="84"/>
    </location>
</feature>
<evidence type="ECO:0000313" key="2">
    <source>
        <dbReference type="EMBL" id="SDF16011.1"/>
    </source>
</evidence>
<name>A0A1G7ITJ6_9SPHI</name>
<dbReference type="STRING" id="1391627.SAMN05216464_113158"/>
<gene>
    <name evidence="2" type="ORF">SAMN05216464_113158</name>
</gene>
<dbReference type="Proteomes" id="UP000199072">
    <property type="component" value="Unassembled WGS sequence"/>
</dbReference>
<evidence type="ECO:0000313" key="3">
    <source>
        <dbReference type="Proteomes" id="UP000199072"/>
    </source>
</evidence>
<dbReference type="InterPro" id="IPR041657">
    <property type="entry name" value="HTH_17"/>
</dbReference>
<dbReference type="EMBL" id="FNAI01000013">
    <property type="protein sequence ID" value="SDF16011.1"/>
    <property type="molecule type" value="Genomic_DNA"/>
</dbReference>
<keyword evidence="3" id="KW-1185">Reference proteome</keyword>
<proteinExistence type="predicted"/>
<dbReference type="OrthoDB" id="1524679at2"/>
<dbReference type="PANTHER" id="PTHR34585">
    <property type="match status" value="1"/>
</dbReference>
<dbReference type="Pfam" id="PF12728">
    <property type="entry name" value="HTH_17"/>
    <property type="match status" value="1"/>
</dbReference>
<reference evidence="2 3" key="1">
    <citation type="submission" date="2016-10" db="EMBL/GenBank/DDBJ databases">
        <authorList>
            <person name="de Groot N.N."/>
        </authorList>
    </citation>
    <scope>NUCLEOTIDE SEQUENCE [LARGE SCALE GENOMIC DNA]</scope>
    <source>
        <strain evidence="2 3">47C3B</strain>
    </source>
</reference>
<dbReference type="AlphaFoldDB" id="A0A1G7ITJ6"/>